<feature type="non-terminal residue" evidence="1">
    <location>
        <position position="162"/>
    </location>
</feature>
<name>A0A7J6PZ17_PEROL</name>
<feature type="non-terminal residue" evidence="1">
    <location>
        <position position="1"/>
    </location>
</feature>
<dbReference type="AlphaFoldDB" id="A0A7J6PZ17"/>
<sequence>SDARLSEFYRPVMVALSNQGGFDSFQGFHTDRIRLRPGRPRSAGQRLAVHKKCAPAKIMLGDGWWCPSKVGISDAETCECTDDFAPPSDALDRGGQRKESSGFLEMLSPAMFGGEPFVGDVFSGDYGPGDPVGPQVAGLQDFIEKSEPQLLEKDAMTDDRGR</sequence>
<dbReference type="Proteomes" id="UP000553632">
    <property type="component" value="Unassembled WGS sequence"/>
</dbReference>
<reference evidence="1 2" key="1">
    <citation type="submission" date="2020-04" db="EMBL/GenBank/DDBJ databases">
        <title>Perkinsus olseni comparative genomics.</title>
        <authorList>
            <person name="Bogema D.R."/>
        </authorList>
    </citation>
    <scope>NUCLEOTIDE SEQUENCE [LARGE SCALE GENOMIC DNA]</scope>
    <source>
        <strain evidence="1 2">ATCC PRA-207</strain>
    </source>
</reference>
<evidence type="ECO:0000313" key="2">
    <source>
        <dbReference type="Proteomes" id="UP000553632"/>
    </source>
</evidence>
<comment type="caution">
    <text evidence="1">The sequence shown here is derived from an EMBL/GenBank/DDBJ whole genome shotgun (WGS) entry which is preliminary data.</text>
</comment>
<evidence type="ECO:0000313" key="1">
    <source>
        <dbReference type="EMBL" id="KAF4700660.1"/>
    </source>
</evidence>
<keyword evidence="2" id="KW-1185">Reference proteome</keyword>
<protein>
    <submittedName>
        <fullName evidence="1">Uncharacterized protein</fullName>
    </submittedName>
</protein>
<dbReference type="EMBL" id="JABANO010037136">
    <property type="protein sequence ID" value="KAF4700660.1"/>
    <property type="molecule type" value="Genomic_DNA"/>
</dbReference>
<organism evidence="1 2">
    <name type="scientific">Perkinsus olseni</name>
    <name type="common">Perkinsus atlanticus</name>
    <dbReference type="NCBI Taxonomy" id="32597"/>
    <lineage>
        <taxon>Eukaryota</taxon>
        <taxon>Sar</taxon>
        <taxon>Alveolata</taxon>
        <taxon>Perkinsozoa</taxon>
        <taxon>Perkinsea</taxon>
        <taxon>Perkinsida</taxon>
        <taxon>Perkinsidae</taxon>
        <taxon>Perkinsus</taxon>
    </lineage>
</organism>
<accession>A0A7J6PZ17</accession>
<gene>
    <name evidence="1" type="ORF">FOZ63_011777</name>
</gene>
<proteinExistence type="predicted"/>